<feature type="compositionally biased region" description="Acidic residues" evidence="1">
    <location>
        <begin position="850"/>
        <end position="875"/>
    </location>
</feature>
<feature type="region of interest" description="Disordered" evidence="1">
    <location>
        <begin position="73"/>
        <end position="99"/>
    </location>
</feature>
<comment type="caution">
    <text evidence="2">The sequence shown here is derived from an EMBL/GenBank/DDBJ whole genome shotgun (WGS) entry which is preliminary data.</text>
</comment>
<proteinExistence type="predicted"/>
<sequence>MTTPQDDISSLADSFTDAQRRLLLAQAARANATREEIEARGIRPDVDQIVRHMSERVPSHSFKRARIGHLTSHKIYDHEDEGDDDDNSEEARRNAEQREKEEAEFKALWESVLQANNLQDADMFLLAEFRQTARQRLHALRKVTGKWRELCRARDKTPRFDLIGSLSSCVELAVEVCKHLRPIDIVNLYSVSKDFHTAINEHMRSSVMAWSRHMAPKASRVFSSPVYYRWFIPDPAFRRVTHDDVELGQPQQDQARMDGLPTLNATEGQVRLIPGLLWLQMVVHREVRVRDILACLARRGHRLPEGTHMTLTKLWLVMDAATTQARMMLLNNPDFFTNEDLFLAQMFIVKLILLFNDPVFGPGSTMLMRLMLGQRGLSPLWALLRGLKYRTAREIRELKLRYDVSPEQLRDPAIAAEHGVPLHELGVIHFEGWGVGANHLSRPDELVPLEAARRELDLDHCLDEMLIYGHVDFKTGNSLVPSLDEMYMSDEDLPPAVTAWKPLHRAEIHSGCGNVPFEPGMWQPKHARKARWKTLTDQEREMILEDDEEEIAEVEDLDGARDLYENARLSLLRVTDRINRTKNLRAKYRVPAPSAADLTSQLAQFARPRCLRRASDYIDPESSSSGDAMDIDEDNTPRAAAAAASGQFANLTFRPAQGLLVPQHRPQQQSGDTDDLSGIPDEELALDPIPPRELDRIINSFRRPHRPQSETDTSGSEARADDESDEEVYHLGQSVGGYAQAAHGQVAGGVAQVHQDLPAGLFTQPPQPDHDMDEDAETDLDVDYAGSDEEEEADSEANPDNLPHPPFYEPIHDPNLYTPPTTLSDNLDELLIEQADMEYSSEDAQGGVPMEEEEEQILEEEEEEGMEDDAVDNDGGENNNDGGEVAENAEPSPVPSTKSLTELVGAGSALDSNELGDFLINPTAYRIQPDGAVVRDDEDNYDAEVESGSDLDSPGILNNTNSSITTLIPHHPNNLLAQLNATQSTLNHTHNHNQTDLTSLMNNLNVHTPLTAHFPTQPTNSSTTTTTANQQANTTTTTANQQANTTGNNDSNSPTSSGNTRTTTTNQSLALERIITTAQIGAGGVSAADASSQLDPYRLDEDRFEDERTRRLRDWFRPW</sequence>
<feature type="compositionally biased region" description="Acidic residues" evidence="1">
    <location>
        <begin position="78"/>
        <end position="88"/>
    </location>
</feature>
<gene>
    <name evidence="2" type="ORF">VTJ49DRAFT_4818</name>
</gene>
<feature type="compositionally biased region" description="Basic and acidic residues" evidence="1">
    <location>
        <begin position="89"/>
        <end position="99"/>
    </location>
</feature>
<feature type="compositionally biased region" description="Low complexity" evidence="1">
    <location>
        <begin position="1015"/>
        <end position="1065"/>
    </location>
</feature>
<feature type="region of interest" description="Disordered" evidence="1">
    <location>
        <begin position="839"/>
        <end position="899"/>
    </location>
</feature>
<dbReference type="EMBL" id="JAZGSY010000384">
    <property type="protein sequence ID" value="KAL1836643.1"/>
    <property type="molecule type" value="Genomic_DNA"/>
</dbReference>
<feature type="region of interest" description="Disordered" evidence="1">
    <location>
        <begin position="662"/>
        <end position="729"/>
    </location>
</feature>
<evidence type="ECO:0000256" key="1">
    <source>
        <dbReference type="SAM" id="MobiDB-lite"/>
    </source>
</evidence>
<reference evidence="2 3" key="1">
    <citation type="journal article" date="2024" name="Commun. Biol.">
        <title>Comparative genomic analysis of thermophilic fungi reveals convergent evolutionary adaptations and gene losses.</title>
        <authorList>
            <person name="Steindorff A.S."/>
            <person name="Aguilar-Pontes M.V."/>
            <person name="Robinson A.J."/>
            <person name="Andreopoulos B."/>
            <person name="LaButti K."/>
            <person name="Kuo A."/>
            <person name="Mondo S."/>
            <person name="Riley R."/>
            <person name="Otillar R."/>
            <person name="Haridas S."/>
            <person name="Lipzen A."/>
            <person name="Grimwood J."/>
            <person name="Schmutz J."/>
            <person name="Clum A."/>
            <person name="Reid I.D."/>
            <person name="Moisan M.C."/>
            <person name="Butler G."/>
            <person name="Nguyen T.T.M."/>
            <person name="Dewar K."/>
            <person name="Conant G."/>
            <person name="Drula E."/>
            <person name="Henrissat B."/>
            <person name="Hansel C."/>
            <person name="Singer S."/>
            <person name="Hutchinson M.I."/>
            <person name="de Vries R.P."/>
            <person name="Natvig D.O."/>
            <person name="Powell A.J."/>
            <person name="Tsang A."/>
            <person name="Grigoriev I.V."/>
        </authorList>
    </citation>
    <scope>NUCLEOTIDE SEQUENCE [LARGE SCALE GENOMIC DNA]</scope>
    <source>
        <strain evidence="2 3">CBS 620.91</strain>
    </source>
</reference>
<evidence type="ECO:0000313" key="2">
    <source>
        <dbReference type="EMBL" id="KAL1836643.1"/>
    </source>
</evidence>
<feature type="region of interest" description="Disordered" evidence="1">
    <location>
        <begin position="616"/>
        <end position="643"/>
    </location>
</feature>
<dbReference type="Proteomes" id="UP001583172">
    <property type="component" value="Unassembled WGS sequence"/>
</dbReference>
<accession>A0ABR3V5P2</accession>
<evidence type="ECO:0008006" key="4">
    <source>
        <dbReference type="Google" id="ProtNLM"/>
    </source>
</evidence>
<name>A0ABR3V5P2_HUMIN</name>
<feature type="compositionally biased region" description="Acidic residues" evidence="1">
    <location>
        <begin position="672"/>
        <end position="685"/>
    </location>
</feature>
<organism evidence="2 3">
    <name type="scientific">Humicola insolens</name>
    <name type="common">Soft-rot fungus</name>
    <dbReference type="NCBI Taxonomy" id="85995"/>
    <lineage>
        <taxon>Eukaryota</taxon>
        <taxon>Fungi</taxon>
        <taxon>Dikarya</taxon>
        <taxon>Ascomycota</taxon>
        <taxon>Pezizomycotina</taxon>
        <taxon>Sordariomycetes</taxon>
        <taxon>Sordariomycetidae</taxon>
        <taxon>Sordariales</taxon>
        <taxon>Chaetomiaceae</taxon>
        <taxon>Mycothermus</taxon>
    </lineage>
</organism>
<feature type="region of interest" description="Disordered" evidence="1">
    <location>
        <begin position="759"/>
        <end position="823"/>
    </location>
</feature>
<feature type="compositionally biased region" description="Low complexity" evidence="1">
    <location>
        <begin position="876"/>
        <end position="890"/>
    </location>
</feature>
<keyword evidence="3" id="KW-1185">Reference proteome</keyword>
<evidence type="ECO:0000313" key="3">
    <source>
        <dbReference type="Proteomes" id="UP001583172"/>
    </source>
</evidence>
<feature type="compositionally biased region" description="Acidic residues" evidence="1">
    <location>
        <begin position="771"/>
        <end position="797"/>
    </location>
</feature>
<feature type="region of interest" description="Disordered" evidence="1">
    <location>
        <begin position="1009"/>
        <end position="1065"/>
    </location>
</feature>
<protein>
    <recommendedName>
        <fullName evidence="4">F-box domain-containing protein</fullName>
    </recommendedName>
</protein>